<dbReference type="Proteomes" id="UP000011518">
    <property type="component" value="Unassembled WGS sequence"/>
</dbReference>
<evidence type="ECO:0000313" key="2">
    <source>
        <dbReference type="Proteomes" id="UP000011518"/>
    </source>
</evidence>
<organism evidence="1 2">
    <name type="scientific">Tupaia chinensis</name>
    <name type="common">Chinese tree shrew</name>
    <name type="synonym">Tupaia belangeri chinensis</name>
    <dbReference type="NCBI Taxonomy" id="246437"/>
    <lineage>
        <taxon>Eukaryota</taxon>
        <taxon>Metazoa</taxon>
        <taxon>Chordata</taxon>
        <taxon>Craniata</taxon>
        <taxon>Vertebrata</taxon>
        <taxon>Euteleostomi</taxon>
        <taxon>Mammalia</taxon>
        <taxon>Eutheria</taxon>
        <taxon>Euarchontoglires</taxon>
        <taxon>Scandentia</taxon>
        <taxon>Tupaiidae</taxon>
        <taxon>Tupaia</taxon>
    </lineage>
</organism>
<dbReference type="AlphaFoldDB" id="L9L414"/>
<proteinExistence type="predicted"/>
<dbReference type="STRING" id="246437.L9L414"/>
<name>L9L414_TUPCH</name>
<keyword evidence="2" id="KW-1185">Reference proteome</keyword>
<keyword evidence="1" id="KW-0675">Receptor</keyword>
<sequence>MAGPAAAVGVPREVCLALPSLPIPTSSSPEDQLQSLRLCTDGVFGRCQKLPVLDVHRDEVPPGALQHLRGTLQTLSRTVSLPLALRPPGHLLVGPWEEGAGPPRSHPAIPGLGSDVGRCLLEDHVDLRNVAAQLALPCSF</sequence>
<reference evidence="2" key="1">
    <citation type="submission" date="2012-07" db="EMBL/GenBank/DDBJ databases">
        <title>Genome of the Chinese tree shrew, a rising model animal genetically related to primates.</title>
        <authorList>
            <person name="Zhang G."/>
            <person name="Fan Y."/>
            <person name="Yao Y."/>
            <person name="Huang Z."/>
        </authorList>
    </citation>
    <scope>NUCLEOTIDE SEQUENCE [LARGE SCALE GENOMIC DNA]</scope>
</reference>
<evidence type="ECO:0000313" key="1">
    <source>
        <dbReference type="EMBL" id="ELW69811.1"/>
    </source>
</evidence>
<protein>
    <submittedName>
        <fullName evidence="1">Receptor-type tyrosine-protein phosphatase N2</fullName>
    </submittedName>
</protein>
<dbReference type="EMBL" id="KB320521">
    <property type="protein sequence ID" value="ELW69811.1"/>
    <property type="molecule type" value="Genomic_DNA"/>
</dbReference>
<accession>L9L414</accession>
<dbReference type="InParanoid" id="L9L414"/>
<gene>
    <name evidence="1" type="ORF">TREES_T100017610</name>
</gene>
<reference evidence="2" key="2">
    <citation type="journal article" date="2013" name="Nat. Commun.">
        <title>Genome of the Chinese tree shrew.</title>
        <authorList>
            <person name="Fan Y."/>
            <person name="Huang Z.Y."/>
            <person name="Cao C.C."/>
            <person name="Chen C.S."/>
            <person name="Chen Y.X."/>
            <person name="Fan D.D."/>
            <person name="He J."/>
            <person name="Hou H.L."/>
            <person name="Hu L."/>
            <person name="Hu X.T."/>
            <person name="Jiang X.T."/>
            <person name="Lai R."/>
            <person name="Lang Y.S."/>
            <person name="Liang B."/>
            <person name="Liao S.G."/>
            <person name="Mu D."/>
            <person name="Ma Y.Y."/>
            <person name="Niu Y.Y."/>
            <person name="Sun X.Q."/>
            <person name="Xia J.Q."/>
            <person name="Xiao J."/>
            <person name="Xiong Z.Q."/>
            <person name="Xu L."/>
            <person name="Yang L."/>
            <person name="Zhang Y."/>
            <person name="Zhao W."/>
            <person name="Zhao X.D."/>
            <person name="Zheng Y.T."/>
            <person name="Zhou J.M."/>
            <person name="Zhu Y.B."/>
            <person name="Zhang G.J."/>
            <person name="Wang J."/>
            <person name="Yao Y.G."/>
        </authorList>
    </citation>
    <scope>NUCLEOTIDE SEQUENCE [LARGE SCALE GENOMIC DNA]</scope>
</reference>